<reference evidence="6 7" key="1">
    <citation type="submission" date="2018-06" db="EMBL/GenBank/DDBJ databases">
        <title>Paenibacillus imtechensis sp. nov.</title>
        <authorList>
            <person name="Pinnaka A.K."/>
            <person name="Singh H."/>
            <person name="Kaur M."/>
        </authorList>
    </citation>
    <scope>NUCLEOTIDE SEQUENCE [LARGE SCALE GENOMIC DNA]</scope>
    <source>
        <strain evidence="6 7">SMB1</strain>
    </source>
</reference>
<keyword evidence="3 6" id="KW-0418">Kinase</keyword>
<dbReference type="SUPFAM" id="SSF55890">
    <property type="entry name" value="Sporulation response regulatory protein Spo0B"/>
    <property type="match status" value="1"/>
</dbReference>
<sequence length="245" mass="27962">MNQWRTIRLYTAGSVLLPAAAVLLWPDKLWVHGIFVLWTLLAAGLWVWVERREWKNSAAHNKQTLQLAAIRTLNHHRHDWMNDLQVLYGYLRLNKPDKTIDCVEKIRERMTVESRIAKLGVPSLILFLQSFRTMTNAVQLEIEVTDDVNLSELPLQAEDVSAALIDIINAYRFAVKSGTGDAAHLALSIARNEEAVIISIEYDGELNDASELHAKCKQRLKKSPLKVELLETDMKDMVLRAELRS</sequence>
<accession>A0A2W1LQL8</accession>
<evidence type="ECO:0000256" key="3">
    <source>
        <dbReference type="ARBA" id="ARBA00022777"/>
    </source>
</evidence>
<feature type="domain" description="SpoOB alpha-helical" evidence="5">
    <location>
        <begin position="69"/>
        <end position="119"/>
    </location>
</feature>
<evidence type="ECO:0000313" key="6">
    <source>
        <dbReference type="EMBL" id="PZD94131.1"/>
    </source>
</evidence>
<dbReference type="InterPro" id="IPR037100">
    <property type="entry name" value="Spo0B_C_sf"/>
</dbReference>
<evidence type="ECO:0000313" key="7">
    <source>
        <dbReference type="Proteomes" id="UP000249522"/>
    </source>
</evidence>
<keyword evidence="4" id="KW-1133">Transmembrane helix</keyword>
<keyword evidence="7" id="KW-1185">Reference proteome</keyword>
<dbReference type="EMBL" id="QKRB01000054">
    <property type="protein sequence ID" value="PZD94131.1"/>
    <property type="molecule type" value="Genomic_DNA"/>
</dbReference>
<dbReference type="Gene3D" id="3.30.565.30">
    <property type="entry name" value="Sporulation initiation phosphotransferase B (SpoOB), C-terminal domain"/>
    <property type="match status" value="1"/>
</dbReference>
<organism evidence="6 7">
    <name type="scientific">Paenibacillus sambharensis</name>
    <dbReference type="NCBI Taxonomy" id="1803190"/>
    <lineage>
        <taxon>Bacteria</taxon>
        <taxon>Bacillati</taxon>
        <taxon>Bacillota</taxon>
        <taxon>Bacilli</taxon>
        <taxon>Bacillales</taxon>
        <taxon>Paenibacillaceae</taxon>
        <taxon>Paenibacillus</taxon>
    </lineage>
</organism>
<feature type="transmembrane region" description="Helical" evidence="4">
    <location>
        <begin position="31"/>
        <end position="49"/>
    </location>
</feature>
<name>A0A2W1LQL8_9BACL</name>
<keyword evidence="4" id="KW-0812">Transmembrane</keyword>
<dbReference type="AlphaFoldDB" id="A0A2W1LQL8"/>
<proteinExistence type="predicted"/>
<evidence type="ECO:0000256" key="1">
    <source>
        <dbReference type="ARBA" id="ARBA00022553"/>
    </source>
</evidence>
<dbReference type="GO" id="GO:0000155">
    <property type="term" value="F:phosphorelay sensor kinase activity"/>
    <property type="evidence" value="ECO:0007669"/>
    <property type="project" value="InterPro"/>
</dbReference>
<dbReference type="Proteomes" id="UP000249522">
    <property type="component" value="Unassembled WGS sequence"/>
</dbReference>
<dbReference type="Gene3D" id="1.10.287.130">
    <property type="match status" value="1"/>
</dbReference>
<gene>
    <name evidence="6" type="ORF">DNH61_19445</name>
</gene>
<dbReference type="OrthoDB" id="2375606at2"/>
<comment type="caution">
    <text evidence="6">The sequence shown here is derived from an EMBL/GenBank/DDBJ whole genome shotgun (WGS) entry which is preliminary data.</text>
</comment>
<dbReference type="Pfam" id="PF14689">
    <property type="entry name" value="SPOB_a"/>
    <property type="match status" value="1"/>
</dbReference>
<dbReference type="InterPro" id="IPR039506">
    <property type="entry name" value="SPOB_a"/>
</dbReference>
<evidence type="ECO:0000256" key="2">
    <source>
        <dbReference type="ARBA" id="ARBA00022679"/>
    </source>
</evidence>
<dbReference type="InterPro" id="IPR016120">
    <property type="entry name" value="Sig_transdc_His_kin_SpoOB"/>
</dbReference>
<keyword evidence="4" id="KW-0472">Membrane</keyword>
<keyword evidence="2" id="KW-0808">Transferase</keyword>
<evidence type="ECO:0000256" key="4">
    <source>
        <dbReference type="SAM" id="Phobius"/>
    </source>
</evidence>
<evidence type="ECO:0000259" key="5">
    <source>
        <dbReference type="Pfam" id="PF14689"/>
    </source>
</evidence>
<dbReference type="RefSeq" id="WP_111148493.1">
    <property type="nucleotide sequence ID" value="NZ_QKRB01000054.1"/>
</dbReference>
<protein>
    <submittedName>
        <fullName evidence="6">Histidine kinase</fullName>
    </submittedName>
</protein>
<keyword evidence="1" id="KW-0597">Phosphoprotein</keyword>
<feature type="transmembrane region" description="Helical" evidence="4">
    <location>
        <begin position="7"/>
        <end position="25"/>
    </location>
</feature>